<dbReference type="Gene3D" id="3.10.129.10">
    <property type="entry name" value="Hotdog Thioesterase"/>
    <property type="match status" value="1"/>
</dbReference>
<dbReference type="Pfam" id="PF13279">
    <property type="entry name" value="4HBT_2"/>
    <property type="match status" value="1"/>
</dbReference>
<dbReference type="InterPro" id="IPR029069">
    <property type="entry name" value="HotDog_dom_sf"/>
</dbReference>
<comment type="caution">
    <text evidence="1">The sequence shown here is derived from an EMBL/GenBank/DDBJ whole genome shotgun (WGS) entry which is preliminary data.</text>
</comment>
<sequence length="163" mass="18818">MPEPVIWQAHFSLFSGPLHTLGGSMLRDFTMYQLPYTRTCIQVRFSDLDPLNHVSNSVYAQYFDMARVDYARRVRQDGEYPWNVVASMKIDYLREICFEDEVVVDTWCSDVGRKSFTLQHRIFANNVCVTTCTVVLVRFDTETRISSPLPEGWQPTDPALIPA</sequence>
<accession>A0A927GXE1</accession>
<dbReference type="SUPFAM" id="SSF54637">
    <property type="entry name" value="Thioesterase/thiol ester dehydrase-isomerase"/>
    <property type="match status" value="1"/>
</dbReference>
<reference evidence="1" key="1">
    <citation type="submission" date="2020-09" db="EMBL/GenBank/DDBJ databases">
        <authorList>
            <person name="Yoon J.-W."/>
        </authorList>
    </citation>
    <scope>NUCLEOTIDE SEQUENCE</scope>
    <source>
        <strain evidence="1">KMU-158</strain>
    </source>
</reference>
<proteinExistence type="predicted"/>
<protein>
    <submittedName>
        <fullName evidence="1">Acyl-CoA thioesterase</fullName>
    </submittedName>
</protein>
<dbReference type="PANTHER" id="PTHR31793:SF24">
    <property type="entry name" value="LONG-CHAIN ACYL-COA THIOESTERASE FADM"/>
    <property type="match status" value="1"/>
</dbReference>
<name>A0A927GXE1_9GAMM</name>
<dbReference type="GO" id="GO:0047617">
    <property type="term" value="F:fatty acyl-CoA hydrolase activity"/>
    <property type="evidence" value="ECO:0007669"/>
    <property type="project" value="TreeGrafter"/>
</dbReference>
<evidence type="ECO:0000313" key="2">
    <source>
        <dbReference type="Proteomes" id="UP000610558"/>
    </source>
</evidence>
<dbReference type="AlphaFoldDB" id="A0A927GXE1"/>
<dbReference type="PANTHER" id="PTHR31793">
    <property type="entry name" value="4-HYDROXYBENZOYL-COA THIOESTERASE FAMILY MEMBER"/>
    <property type="match status" value="1"/>
</dbReference>
<dbReference type="InterPro" id="IPR050563">
    <property type="entry name" value="4-hydroxybenzoyl-CoA_TE"/>
</dbReference>
<gene>
    <name evidence="1" type="ORF">IB286_12930</name>
</gene>
<dbReference type="RefSeq" id="WP_190766228.1">
    <property type="nucleotide sequence ID" value="NZ_JACXLD010000008.1"/>
</dbReference>
<keyword evidence="2" id="KW-1185">Reference proteome</keyword>
<dbReference type="EMBL" id="JACXLD010000008">
    <property type="protein sequence ID" value="MBD2859907.1"/>
    <property type="molecule type" value="Genomic_DNA"/>
</dbReference>
<evidence type="ECO:0000313" key="1">
    <source>
        <dbReference type="EMBL" id="MBD2859907.1"/>
    </source>
</evidence>
<dbReference type="Proteomes" id="UP000610558">
    <property type="component" value="Unassembled WGS sequence"/>
</dbReference>
<organism evidence="1 2">
    <name type="scientific">Spongiibacter pelagi</name>
    <dbReference type="NCBI Taxonomy" id="2760804"/>
    <lineage>
        <taxon>Bacteria</taxon>
        <taxon>Pseudomonadati</taxon>
        <taxon>Pseudomonadota</taxon>
        <taxon>Gammaproteobacteria</taxon>
        <taxon>Cellvibrionales</taxon>
        <taxon>Spongiibacteraceae</taxon>
        <taxon>Spongiibacter</taxon>
    </lineage>
</organism>
<dbReference type="CDD" id="cd00586">
    <property type="entry name" value="4HBT"/>
    <property type="match status" value="1"/>
</dbReference>